<dbReference type="AlphaFoldDB" id="A0A923K347"/>
<organism evidence="1">
    <name type="scientific">Pseudomonas vlassakiae</name>
    <dbReference type="NCBI Taxonomy" id="485888"/>
    <lineage>
        <taxon>Bacteria</taxon>
        <taxon>Pseudomonadati</taxon>
        <taxon>Pseudomonadota</taxon>
        <taxon>Gammaproteobacteria</taxon>
        <taxon>Pseudomonadales</taxon>
        <taxon>Pseudomonadaceae</taxon>
        <taxon>Pseudomonas</taxon>
    </lineage>
</organism>
<evidence type="ECO:0000313" key="2">
    <source>
        <dbReference type="EMBL" id="MBV4540073.1"/>
    </source>
</evidence>
<proteinExistence type="predicted"/>
<evidence type="ECO:0000313" key="3">
    <source>
        <dbReference type="Proteomes" id="UP000628137"/>
    </source>
</evidence>
<sequence length="1144" mass="130585">MAFFRPKFAISFYLKSNGMKILYKNSMMWLIPGSEIASAIQGACKEVRAFYQEYSLGVTPDATFQVESYFQGAMINFSLWEKSHYRALVNCCTDDPDASFGDVHPQLSSCTPRQEQALANFFRLVFILMWSRRQVILPLSMRAVTHLDSVLGKVIELGGAPALQQIRKKMNHDKLYASKNDSHFDKSAYTRWTKLLLSGQVYCSGDLTREYCVAVYKDSIGRKKPLGQYRVLQFLYILAGDNVATREMVEEVVAEVRREIDDVNKIARENRKKPAKKTAADIAFDEGVEYGNGVKPVDLNALFTHCVKSYMLKPVFDMQEGGAKFYAKLPEKVRVFCAGVDATFRSFVKSKRLQSEKTQIFLLNLQLAYLSTYLPNFFLARDGDLRDYPATFNDYDCVLYFTREANFVDGVLVYEKEPPMTFLKFLECYAKFNNWGNESWYSRVLCADEYCDWVQEHRFTIPNADRFTNNFSSACYPPVRRRSGTVKRPIPRAYFGAFVSMLYSMEYLVMHLNMMAEGQMPGVVRGSLYQPSLAELQESSEWESIWGRGEARVTVIDQSKLNYCPIFYCDGKIHKFDFLPRFYRTIDYEIGGQVVPRIVPNHVRLTQLMCETGLRQKHLIWLDKDRYDCMLDRSSSSQLSPLFVSSDKSHGEWTAIVARPVMAILDRQRKWYGQCSAQSYSVPLWYGNKEGSKFGKFMPLFRMPLEGQNSWANYRYYPVMLSILQCFIHNQLKDLKVPDLVFVRGRKGGGEIPIEYTEEFFAGITVDSMVSDYTPHGLRAGFVSEAVRFLPAWVVGQYMTGQSEPHVWYYSVFEEDDLPSHQKLLANYLLKNTEKLNDAEAPELAAAVIKLNARLAADIKTDPAQAIKTHGLISLVGVKEDQSGIEILRARKGTAFAYNPTHICPFNNRCPKEILELLGAGRPCDMCYYAIRGVCHLPAISAEKDKSKELMVEVLRKLKHYRNLKRTAADRQVIETLSEDHDRYAREVFAYEAIEQQLYQMALNGQANKLFVPRKDDLVIHFKRVELTGGEHLVKRLIDVQNFPDASSADLDTKFAYLRAMLLMKQGDLDSVLNISEHPPGVALASQIGSMVNSQALDVMDVFKISQAAANPPVPVKPDLLITKRIGHSQVEKHDAEPEKGHVR</sequence>
<accession>A0A923K347</accession>
<dbReference type="EMBL" id="JABWRP010000001">
    <property type="protein sequence ID" value="MBC3469157.1"/>
    <property type="molecule type" value="Genomic_DNA"/>
</dbReference>
<dbReference type="RefSeq" id="WP_186600966.1">
    <property type="nucleotide sequence ID" value="NZ_JABWRP020000002.1"/>
</dbReference>
<reference evidence="1" key="2">
    <citation type="submission" date="2020-07" db="EMBL/GenBank/DDBJ databases">
        <authorList>
            <person name="Lood C."/>
            <person name="Girard L."/>
        </authorList>
    </citation>
    <scope>NUCLEOTIDE SEQUENCE</scope>
    <source>
        <strain evidence="1">RW4S2</strain>
    </source>
</reference>
<dbReference type="Proteomes" id="UP000628137">
    <property type="component" value="Unassembled WGS sequence"/>
</dbReference>
<dbReference type="EMBL" id="JABWRP020000002">
    <property type="protein sequence ID" value="MBV4540073.1"/>
    <property type="molecule type" value="Genomic_DNA"/>
</dbReference>
<gene>
    <name evidence="2" type="ORF">HU738_003335</name>
    <name evidence="1" type="ORF">HU738_01170</name>
</gene>
<comment type="caution">
    <text evidence="1">The sequence shown here is derived from an EMBL/GenBank/DDBJ whole genome shotgun (WGS) entry which is preliminary data.</text>
</comment>
<evidence type="ECO:0000313" key="1">
    <source>
        <dbReference type="EMBL" id="MBC3469157.1"/>
    </source>
</evidence>
<reference evidence="1 3" key="1">
    <citation type="journal article" date="2020" name="Microorganisms">
        <title>Reliable Identification of Environmental Pseudomonas Isolates Using the rpoD Gene.</title>
        <authorList>
            <consortium name="The Broad Institute Genome Sequencing Platform"/>
            <person name="Girard L."/>
            <person name="Lood C."/>
            <person name="Rokni-Zadeh H."/>
            <person name="van Noort V."/>
            <person name="Lavigne R."/>
            <person name="De Mot R."/>
        </authorList>
    </citation>
    <scope>NUCLEOTIDE SEQUENCE</scope>
    <source>
        <strain evidence="1 3">RW4S2</strain>
    </source>
</reference>
<keyword evidence="3" id="KW-1185">Reference proteome</keyword>
<reference evidence="2" key="3">
    <citation type="submission" date="2021-06" db="EMBL/GenBank/DDBJ databases">
        <title>Updating the genus Pseudomonas: Description of 43 new species and partition of the Pseudomonas putida group.</title>
        <authorList>
            <person name="Girard L."/>
            <person name="Lood C."/>
            <person name="Vandamme P."/>
            <person name="Rokni-Zadeh H."/>
            <person name="Van Noort V."/>
            <person name="Hofte M."/>
            <person name="Lavigne R."/>
            <person name="De Mot R."/>
        </authorList>
    </citation>
    <scope>NUCLEOTIDE SEQUENCE</scope>
    <source>
        <strain evidence="2">RW4S2</strain>
    </source>
</reference>
<name>A0A923K347_9PSED</name>
<protein>
    <submittedName>
        <fullName evidence="1">Uncharacterized protein</fullName>
    </submittedName>
</protein>